<keyword evidence="3" id="KW-0540">Nuclease</keyword>
<keyword evidence="3" id="KW-0378">Hydrolase</keyword>
<dbReference type="Pfam" id="PF13476">
    <property type="entry name" value="AAA_23"/>
    <property type="match status" value="1"/>
</dbReference>
<accession>A0A285X9M3</accession>
<dbReference type="EMBL" id="OCMF01000004">
    <property type="protein sequence ID" value="SOC81129.1"/>
    <property type="molecule type" value="Genomic_DNA"/>
</dbReference>
<evidence type="ECO:0000313" key="4">
    <source>
        <dbReference type="Proteomes" id="UP000219193"/>
    </source>
</evidence>
<dbReference type="OrthoDB" id="9795626at2"/>
<feature type="coiled-coil region" evidence="1">
    <location>
        <begin position="197"/>
        <end position="439"/>
    </location>
</feature>
<sequence>MKILKIEFQNINSLKGTHEIDFSKAPFTVSSLFAITGPTGSGKSTILDVIALALFNRVPRMPGNRTISKADIEKFGAVLTRNHKEAFAKITFETNSGHYTSKWSISTARTGNLRDYEMEITDLSSGRLFDLKKSEVPSKNEELIGLSYEQFIKAVLLAQGEFAQLLKAEKKERGELLEKITGTGIYRQLGIRAFQKFKQVNAEIEDRQRDINLLQNDLLEDEAVEQLTKDLAEKSAACAPLEKEVEKLKKNLDLKKNIEEHKKQVSEKEKLKHSADNQLQQFLDQYQNKIEKHEQVQVFAEDLRSWQNLDKTCKEIKEELAAQARNEKENEQNISSCLEKIRAFLKTEPETEKIEDSLQEFSRNVRNLQQQRKDKLNKFDTLKDQFHFEVREVPFKLNGDLDSEEQKLKEMKAAREESLEELREQLKDLNLEDPETEKDRLQQAVQLGRRAQQQASGIEMLSGDIEKAKKEEQDLLPQIEGLPKKIEELSKTSEAVRKDLKIFQLQRENEIITANLEDLRHQLHSGEPCPLCGAKEHPYASGLPPKNDQLQDQIAEAQNNLDRLERAITGYKTSLGHYRKQLAEIQKHLSEKQPQLEAQKRDFEDKFSKINPLGENWELFCSHREQKLQLLEKFEKEKRRLSAIIAGVKIIPEIKEVVSQGKQIKTQLDELYQGNNIDTDCLNLQKSWTGFQHQSKSLKILAEELNRKLERRSGELKLLENSLQPKLTEIDCREIKEALERLMPENAFTELRKKREQLTSQKEQIEASLKTLREQFRNLKNKDVEETEEELTQKLSAAKKQLEELGEECEELRYKQRIHTSCLTKIAAIEKDLAGAKKGIRRWKLLDELIGDSKGNRFNDFAQDLSLSQLLAHANSRLKDLSDRYIIDKPEKDEDDSLVAIDEHMGGQRRSVKTLSGGETFLLSLSMALALSDLASRNVEINSLFIDEGFGTLDPETLDQTLDTLEKLQAESSKTIGVISHVDSLKERIATQIRLTRNGQGYSSLEIVG</sequence>
<dbReference type="InterPro" id="IPR038729">
    <property type="entry name" value="Rad50/SbcC_AAA"/>
</dbReference>
<feature type="domain" description="Rad50/SbcC-type AAA" evidence="2">
    <location>
        <begin position="5"/>
        <end position="261"/>
    </location>
</feature>
<dbReference type="InterPro" id="IPR027417">
    <property type="entry name" value="P-loop_NTPase"/>
</dbReference>
<keyword evidence="3" id="KW-0269">Exonuclease</keyword>
<protein>
    <submittedName>
        <fullName evidence="3">Exonuclease SbcC</fullName>
    </submittedName>
</protein>
<organism evidence="3 4">
    <name type="scientific">Salinimicrobium sediminis</name>
    <dbReference type="NCBI Taxonomy" id="1343891"/>
    <lineage>
        <taxon>Bacteria</taxon>
        <taxon>Pseudomonadati</taxon>
        <taxon>Bacteroidota</taxon>
        <taxon>Flavobacteriia</taxon>
        <taxon>Flavobacteriales</taxon>
        <taxon>Flavobacteriaceae</taxon>
        <taxon>Salinimicrobium</taxon>
    </lineage>
</organism>
<dbReference type="GO" id="GO:0016887">
    <property type="term" value="F:ATP hydrolysis activity"/>
    <property type="evidence" value="ECO:0007669"/>
    <property type="project" value="InterPro"/>
</dbReference>
<dbReference type="GO" id="GO:0004527">
    <property type="term" value="F:exonuclease activity"/>
    <property type="evidence" value="ECO:0007669"/>
    <property type="project" value="UniProtKB-KW"/>
</dbReference>
<feature type="coiled-coil region" evidence="1">
    <location>
        <begin position="748"/>
        <end position="815"/>
    </location>
</feature>
<dbReference type="PANTHER" id="PTHR32114">
    <property type="entry name" value="ABC TRANSPORTER ABCH.3"/>
    <property type="match status" value="1"/>
</dbReference>
<dbReference type="AlphaFoldDB" id="A0A285X9M3"/>
<dbReference type="Proteomes" id="UP000219193">
    <property type="component" value="Unassembled WGS sequence"/>
</dbReference>
<evidence type="ECO:0000256" key="1">
    <source>
        <dbReference type="SAM" id="Coils"/>
    </source>
</evidence>
<feature type="coiled-coil region" evidence="1">
    <location>
        <begin position="547"/>
        <end position="574"/>
    </location>
</feature>
<dbReference type="GO" id="GO:0006302">
    <property type="term" value="P:double-strand break repair"/>
    <property type="evidence" value="ECO:0007669"/>
    <property type="project" value="InterPro"/>
</dbReference>
<dbReference type="Pfam" id="PF13558">
    <property type="entry name" value="SbcC_Walker_B"/>
    <property type="match status" value="1"/>
</dbReference>
<dbReference type="Gene3D" id="3.40.50.300">
    <property type="entry name" value="P-loop containing nucleotide triphosphate hydrolases"/>
    <property type="match status" value="2"/>
</dbReference>
<name>A0A285X9M3_9FLAO</name>
<dbReference type="PANTHER" id="PTHR32114:SF2">
    <property type="entry name" value="ABC TRANSPORTER ABCH.3"/>
    <property type="match status" value="1"/>
</dbReference>
<reference evidence="4" key="1">
    <citation type="submission" date="2017-09" db="EMBL/GenBank/DDBJ databases">
        <authorList>
            <person name="Varghese N."/>
            <person name="Submissions S."/>
        </authorList>
    </citation>
    <scope>NUCLEOTIDE SEQUENCE [LARGE SCALE GENOMIC DNA]</scope>
    <source>
        <strain evidence="4">CGMCC 1.12641</strain>
    </source>
</reference>
<keyword evidence="1" id="KW-0175">Coiled coil</keyword>
<proteinExistence type="predicted"/>
<dbReference type="RefSeq" id="WP_097056905.1">
    <property type="nucleotide sequence ID" value="NZ_OCMF01000004.1"/>
</dbReference>
<evidence type="ECO:0000313" key="3">
    <source>
        <dbReference type="EMBL" id="SOC81129.1"/>
    </source>
</evidence>
<keyword evidence="4" id="KW-1185">Reference proteome</keyword>
<gene>
    <name evidence="3" type="ORF">SAMN06296241_2701</name>
</gene>
<evidence type="ECO:0000259" key="2">
    <source>
        <dbReference type="Pfam" id="PF13476"/>
    </source>
</evidence>
<dbReference type="SUPFAM" id="SSF52540">
    <property type="entry name" value="P-loop containing nucleoside triphosphate hydrolases"/>
    <property type="match status" value="1"/>
</dbReference>